<accession>A0A9P5P1X0</accession>
<evidence type="ECO:0000256" key="1">
    <source>
        <dbReference type="SAM" id="Coils"/>
    </source>
</evidence>
<feature type="non-terminal residue" evidence="3">
    <location>
        <position position="196"/>
    </location>
</feature>
<dbReference type="EMBL" id="JADNRY010000713">
    <property type="protein sequence ID" value="KAF9029214.1"/>
    <property type="molecule type" value="Genomic_DNA"/>
</dbReference>
<evidence type="ECO:0000313" key="3">
    <source>
        <dbReference type="EMBL" id="KAF9029214.1"/>
    </source>
</evidence>
<keyword evidence="1" id="KW-0175">Coiled coil</keyword>
<feature type="coiled-coil region" evidence="1">
    <location>
        <begin position="64"/>
        <end position="112"/>
    </location>
</feature>
<name>A0A9P5P1X0_9AGAR</name>
<evidence type="ECO:0000256" key="2">
    <source>
        <dbReference type="SAM" id="MobiDB-lite"/>
    </source>
</evidence>
<dbReference type="AlphaFoldDB" id="A0A9P5P1X0"/>
<comment type="caution">
    <text evidence="3">The sequence shown here is derived from an EMBL/GenBank/DDBJ whole genome shotgun (WGS) entry which is preliminary data.</text>
</comment>
<sequence length="196" mass="22128">MLRTPSYSIMNRGKKRRRRAESEDSEEGTHASRCYPISMRKKTVGSDEVEADFSLENLLLRSQIQGLQADMLNIQTELADTKAQLVQRSELIEELQDQVDLLEHRVIECSGEAGLLQNQISALNCLTREMELTRSEQVLNTPAQSPDVLVQSTQSADNDNLVSASPNCPTIEYHANLVNRYHALCPPPPQWFSRAF</sequence>
<dbReference type="Proteomes" id="UP000772434">
    <property type="component" value="Unassembled WGS sequence"/>
</dbReference>
<protein>
    <submittedName>
        <fullName evidence="3">Uncharacterized protein</fullName>
    </submittedName>
</protein>
<evidence type="ECO:0000313" key="4">
    <source>
        <dbReference type="Proteomes" id="UP000772434"/>
    </source>
</evidence>
<feature type="region of interest" description="Disordered" evidence="2">
    <location>
        <begin position="1"/>
        <end position="31"/>
    </location>
</feature>
<organism evidence="3 4">
    <name type="scientific">Rhodocollybia butyracea</name>
    <dbReference type="NCBI Taxonomy" id="206335"/>
    <lineage>
        <taxon>Eukaryota</taxon>
        <taxon>Fungi</taxon>
        <taxon>Dikarya</taxon>
        <taxon>Basidiomycota</taxon>
        <taxon>Agaricomycotina</taxon>
        <taxon>Agaricomycetes</taxon>
        <taxon>Agaricomycetidae</taxon>
        <taxon>Agaricales</taxon>
        <taxon>Marasmiineae</taxon>
        <taxon>Omphalotaceae</taxon>
        <taxon>Rhodocollybia</taxon>
    </lineage>
</organism>
<gene>
    <name evidence="3" type="ORF">BDP27DRAFT_1375605</name>
</gene>
<reference evidence="3" key="1">
    <citation type="submission" date="2020-11" db="EMBL/GenBank/DDBJ databases">
        <authorList>
            <consortium name="DOE Joint Genome Institute"/>
            <person name="Ahrendt S."/>
            <person name="Riley R."/>
            <person name="Andreopoulos W."/>
            <person name="Labutti K."/>
            <person name="Pangilinan J."/>
            <person name="Ruiz-Duenas F.J."/>
            <person name="Barrasa J.M."/>
            <person name="Sanchez-Garcia M."/>
            <person name="Camarero S."/>
            <person name="Miyauchi S."/>
            <person name="Serrano A."/>
            <person name="Linde D."/>
            <person name="Babiker R."/>
            <person name="Drula E."/>
            <person name="Ayuso-Fernandez I."/>
            <person name="Pacheco R."/>
            <person name="Padilla G."/>
            <person name="Ferreira P."/>
            <person name="Barriuso J."/>
            <person name="Kellner H."/>
            <person name="Castanera R."/>
            <person name="Alfaro M."/>
            <person name="Ramirez L."/>
            <person name="Pisabarro A.G."/>
            <person name="Kuo A."/>
            <person name="Tritt A."/>
            <person name="Lipzen A."/>
            <person name="He G."/>
            <person name="Yan M."/>
            <person name="Ng V."/>
            <person name="Cullen D."/>
            <person name="Martin F."/>
            <person name="Rosso M.-N."/>
            <person name="Henrissat B."/>
            <person name="Hibbett D."/>
            <person name="Martinez A.T."/>
            <person name="Grigoriev I.V."/>
        </authorList>
    </citation>
    <scope>NUCLEOTIDE SEQUENCE</scope>
    <source>
        <strain evidence="3">AH 40177</strain>
    </source>
</reference>
<proteinExistence type="predicted"/>
<keyword evidence="4" id="KW-1185">Reference proteome</keyword>